<proteinExistence type="predicted"/>
<dbReference type="Proteomes" id="UP001220022">
    <property type="component" value="Unassembled WGS sequence"/>
</dbReference>
<protein>
    <submittedName>
        <fullName evidence="3">PH domain-containing protein</fullName>
    </submittedName>
</protein>
<dbReference type="RefSeq" id="WP_275816266.1">
    <property type="nucleotide sequence ID" value="NZ_BAAANM010000002.1"/>
</dbReference>
<feature type="transmembrane region" description="Helical" evidence="1">
    <location>
        <begin position="190"/>
        <end position="211"/>
    </location>
</feature>
<dbReference type="EMBL" id="JARHTQ010000012">
    <property type="protein sequence ID" value="MDF2257836.1"/>
    <property type="molecule type" value="Genomic_DNA"/>
</dbReference>
<keyword evidence="1" id="KW-1133">Transmembrane helix</keyword>
<dbReference type="InterPro" id="IPR019692">
    <property type="entry name" value="CFP-6_PH"/>
</dbReference>
<feature type="transmembrane region" description="Helical" evidence="1">
    <location>
        <begin position="21"/>
        <end position="40"/>
    </location>
</feature>
<keyword evidence="1" id="KW-0812">Transmembrane</keyword>
<evidence type="ECO:0000313" key="3">
    <source>
        <dbReference type="EMBL" id="MDF2257836.1"/>
    </source>
</evidence>
<evidence type="ECO:0000256" key="1">
    <source>
        <dbReference type="SAM" id="Phobius"/>
    </source>
</evidence>
<name>A0ABT5Z2N8_9ACTN</name>
<evidence type="ECO:0000259" key="2">
    <source>
        <dbReference type="Pfam" id="PF10756"/>
    </source>
</evidence>
<comment type="caution">
    <text evidence="3">The sequence shown here is derived from an EMBL/GenBank/DDBJ whole genome shotgun (WGS) entry which is preliminary data.</text>
</comment>
<evidence type="ECO:0000313" key="4">
    <source>
        <dbReference type="Proteomes" id="UP001220022"/>
    </source>
</evidence>
<keyword evidence="1" id="KW-0472">Membrane</keyword>
<dbReference type="Pfam" id="PF10756">
    <property type="entry name" value="bPH_6"/>
    <property type="match status" value="1"/>
</dbReference>
<feature type="domain" description="Low molecular weight protein antigen 6 PH" evidence="2">
    <location>
        <begin position="71"/>
        <end position="137"/>
    </location>
</feature>
<keyword evidence="4" id="KW-1185">Reference proteome</keyword>
<accession>A0ABT5Z2N8</accession>
<organism evidence="3 4">
    <name type="scientific">Streptantibioticus ferralitis</name>
    <dbReference type="NCBI Taxonomy" id="236510"/>
    <lineage>
        <taxon>Bacteria</taxon>
        <taxon>Bacillati</taxon>
        <taxon>Actinomycetota</taxon>
        <taxon>Actinomycetes</taxon>
        <taxon>Kitasatosporales</taxon>
        <taxon>Streptomycetaceae</taxon>
        <taxon>Streptantibioticus</taxon>
    </lineage>
</organism>
<sequence length="212" mass="22755">MTSPDAPRQPQQKYADRSFRSPMGIVSGVLLLALGGWLAVDAIVSGSGRAPWDAVAAMLFAAPLVIAFTIRPVVYASDVRMLVRNPFRSITIPWATVETVRSGYSSEVLAGGRKFQLWSVPVSLRARKRAARQAARATAEDPFGRGPRTLRLRPDAPLRAPADQAVDDLRELAERNAGNEGAKGEITIRWAYEIIAPSAVGAIALAVLLAIG</sequence>
<gene>
    <name evidence="3" type="ORF">P2L57_19595</name>
</gene>
<reference evidence="3 4" key="1">
    <citation type="submission" date="2023-03" db="EMBL/GenBank/DDBJ databases">
        <title>Draft genome sequence of type strain Streptomyces ferralitis JCM 14344.</title>
        <authorList>
            <person name="Klaysubun C."/>
            <person name="Duangmal K."/>
        </authorList>
    </citation>
    <scope>NUCLEOTIDE SEQUENCE [LARGE SCALE GENOMIC DNA]</scope>
    <source>
        <strain evidence="3 4">JCM 14344</strain>
    </source>
</reference>
<feature type="transmembrane region" description="Helical" evidence="1">
    <location>
        <begin position="52"/>
        <end position="74"/>
    </location>
</feature>